<organism evidence="2 3">
    <name type="scientific">Limnospira indica PCC 8005</name>
    <dbReference type="NCBI Taxonomy" id="376219"/>
    <lineage>
        <taxon>Bacteria</taxon>
        <taxon>Bacillati</taxon>
        <taxon>Cyanobacteriota</taxon>
        <taxon>Cyanophyceae</taxon>
        <taxon>Oscillatoriophycideae</taxon>
        <taxon>Oscillatoriales</taxon>
        <taxon>Sirenicapillariaceae</taxon>
        <taxon>Limnospira</taxon>
    </lineage>
</organism>
<dbReference type="Proteomes" id="UP000032946">
    <property type="component" value="Chromosome"/>
</dbReference>
<evidence type="ECO:0000313" key="2">
    <source>
        <dbReference type="EMBL" id="CDM96559.1"/>
    </source>
</evidence>
<dbReference type="EMBL" id="FO818640">
    <property type="protein sequence ID" value="CDM96559.1"/>
    <property type="molecule type" value="Genomic_DNA"/>
</dbReference>
<protein>
    <submittedName>
        <fullName evidence="2">PPP/PP1, 2A, 2B-type Ser/Thr phosphatase</fullName>
    </submittedName>
</protein>
<dbReference type="Pfam" id="PF00149">
    <property type="entry name" value="Metallophos"/>
    <property type="match status" value="1"/>
</dbReference>
<evidence type="ECO:0000259" key="1">
    <source>
        <dbReference type="Pfam" id="PF00149"/>
    </source>
</evidence>
<dbReference type="CDD" id="cd07397">
    <property type="entry name" value="MPP_NostocDevT-like"/>
    <property type="match status" value="1"/>
</dbReference>
<name>A0A9P1KID3_9CYAN</name>
<dbReference type="PANTHER" id="PTHR35769:SF2">
    <property type="entry name" value="CALCINEURIN-LIKE METALLO-PHOSPHOESTERASE SUPERFAMILY PROTEIN"/>
    <property type="match status" value="1"/>
</dbReference>
<reference evidence="2 3" key="1">
    <citation type="submission" date="2014-02" db="EMBL/GenBank/DDBJ databases">
        <authorList>
            <person name="Genoscope - CEA"/>
        </authorList>
    </citation>
    <scope>NUCLEOTIDE SEQUENCE [LARGE SCALE GENOMIC DNA]</scope>
    <source>
        <strain evidence="2 3">PCC 8005</strain>
    </source>
</reference>
<dbReference type="InterPro" id="IPR004843">
    <property type="entry name" value="Calcineurin-like_PHP"/>
</dbReference>
<feature type="domain" description="Calcineurin-like phosphoesterase" evidence="1">
    <location>
        <begin position="9"/>
        <end position="223"/>
    </location>
</feature>
<dbReference type="Gene3D" id="3.60.21.10">
    <property type="match status" value="1"/>
</dbReference>
<dbReference type="PANTHER" id="PTHR35769">
    <property type="entry name" value="CALCINEURIN-LIKE METALLO-PHOSPHOESTERASE SUPERFAMILY PROTEIN"/>
    <property type="match status" value="1"/>
</dbReference>
<proteinExistence type="predicted"/>
<dbReference type="RefSeq" id="WP_006624380.1">
    <property type="nucleotide sequence ID" value="NZ_FO818640.1"/>
</dbReference>
<accession>A0A9P1KID3</accession>
<dbReference type="SUPFAM" id="SSF56300">
    <property type="entry name" value="Metallo-dependent phosphatases"/>
    <property type="match status" value="1"/>
</dbReference>
<sequence>MSPSPELTIKIALIGDIHDQWEPEDEIALKQLGVDLALFVGDFGNEALEVVKAIANLDLPKAVVFGNHDAWYSMTEWGRQKCPYDRTMEDRVQTQIDMLGPAHVGYGKRDFPELGLTVVGTRPFSWGGPQWTNQEFYQTRFGVNSNQESSDRILAQVKNAAFDQIIFLGHNGPFGLGDTPESPCGKDWKPIGGDYGDPDFAEAITQTRNYGKTIPLVGFGHMHHTLRHTKAYLRKSLAVDEHQTIYLNAASVPRIQGTGPDKYRHFAIAILKQGQIREASHIWVNSLGQIIQQQHLYP</sequence>
<dbReference type="InterPro" id="IPR029052">
    <property type="entry name" value="Metallo-depent_PP-like"/>
</dbReference>
<dbReference type="InterPro" id="IPR027629">
    <property type="entry name" value="DevT-like"/>
</dbReference>
<dbReference type="AlphaFoldDB" id="A0A9P1KID3"/>
<dbReference type="GO" id="GO:0016787">
    <property type="term" value="F:hydrolase activity"/>
    <property type="evidence" value="ECO:0007669"/>
    <property type="project" value="InterPro"/>
</dbReference>
<keyword evidence="3" id="KW-1185">Reference proteome</keyword>
<dbReference type="NCBIfam" id="TIGR04168">
    <property type="entry name" value="TIGR04168 family protein"/>
    <property type="match status" value="1"/>
</dbReference>
<evidence type="ECO:0000313" key="3">
    <source>
        <dbReference type="Proteomes" id="UP000032946"/>
    </source>
</evidence>
<gene>
    <name evidence="2" type="ORF">ARTHRO_40968</name>
</gene>